<reference evidence="1" key="1">
    <citation type="submission" date="2022-07" db="EMBL/GenBank/DDBJ databases">
        <title>Phylogenomic reconstructions and comparative analyses of Kickxellomycotina fungi.</title>
        <authorList>
            <person name="Reynolds N.K."/>
            <person name="Stajich J.E."/>
            <person name="Barry K."/>
            <person name="Grigoriev I.V."/>
            <person name="Crous P."/>
            <person name="Smith M.E."/>
        </authorList>
    </citation>
    <scope>NUCLEOTIDE SEQUENCE</scope>
    <source>
        <strain evidence="1">NBRC 105414</strain>
    </source>
</reference>
<dbReference type="Proteomes" id="UP001140217">
    <property type="component" value="Unassembled WGS sequence"/>
</dbReference>
<accession>A0A9W8HCG2</accession>
<dbReference type="OrthoDB" id="10597738at2759"/>
<comment type="caution">
    <text evidence="1">The sequence shown here is derived from an EMBL/GenBank/DDBJ whole genome shotgun (WGS) entry which is preliminary data.</text>
</comment>
<name>A0A9W8HCG2_9FUNG</name>
<dbReference type="EMBL" id="JANBUL010000208">
    <property type="protein sequence ID" value="KAJ2778819.1"/>
    <property type="molecule type" value="Genomic_DNA"/>
</dbReference>
<protein>
    <submittedName>
        <fullName evidence="1">Uncharacterized protein</fullName>
    </submittedName>
</protein>
<proteinExistence type="predicted"/>
<gene>
    <name evidence="1" type="ORF">H4R18_004369</name>
</gene>
<dbReference type="AlphaFoldDB" id="A0A9W8HCG2"/>
<keyword evidence="2" id="KW-1185">Reference proteome</keyword>
<organism evidence="1 2">
    <name type="scientific">Coemansia javaensis</name>
    <dbReference type="NCBI Taxonomy" id="2761396"/>
    <lineage>
        <taxon>Eukaryota</taxon>
        <taxon>Fungi</taxon>
        <taxon>Fungi incertae sedis</taxon>
        <taxon>Zoopagomycota</taxon>
        <taxon>Kickxellomycotina</taxon>
        <taxon>Kickxellomycetes</taxon>
        <taxon>Kickxellales</taxon>
        <taxon>Kickxellaceae</taxon>
        <taxon>Coemansia</taxon>
    </lineage>
</organism>
<feature type="non-terminal residue" evidence="1">
    <location>
        <position position="173"/>
    </location>
</feature>
<evidence type="ECO:0000313" key="1">
    <source>
        <dbReference type="EMBL" id="KAJ2778819.1"/>
    </source>
</evidence>
<evidence type="ECO:0000313" key="2">
    <source>
        <dbReference type="Proteomes" id="UP001140217"/>
    </source>
</evidence>
<sequence length="173" mass="19077">MAAVNRILASVQSTKTIELSVRTRQIPVLPETITCTRLTHLALGAATSLDAMLGLIHKLPNLASMGLWELALDDIQGVILVPEPVGGCVVEPLDTRLKVVSINVDQNRPSWRMVTQAAKYLAAMIPTLFRFTAIHAPKKPIMSFVREYSELYPHLTGVNFTLNDSDDPFENRG</sequence>